<feature type="chain" id="PRO_5042555654" evidence="3">
    <location>
        <begin position="21"/>
        <end position="264"/>
    </location>
</feature>
<reference evidence="4" key="1">
    <citation type="journal article" date="2023" name="Mol. Phylogenet. Evol.">
        <title>Genome-scale phylogeny and comparative genomics of the fungal order Sordariales.</title>
        <authorList>
            <person name="Hensen N."/>
            <person name="Bonometti L."/>
            <person name="Westerberg I."/>
            <person name="Brannstrom I.O."/>
            <person name="Guillou S."/>
            <person name="Cros-Aarteil S."/>
            <person name="Calhoun S."/>
            <person name="Haridas S."/>
            <person name="Kuo A."/>
            <person name="Mondo S."/>
            <person name="Pangilinan J."/>
            <person name="Riley R."/>
            <person name="LaButti K."/>
            <person name="Andreopoulos B."/>
            <person name="Lipzen A."/>
            <person name="Chen C."/>
            <person name="Yan M."/>
            <person name="Daum C."/>
            <person name="Ng V."/>
            <person name="Clum A."/>
            <person name="Steindorff A."/>
            <person name="Ohm R.A."/>
            <person name="Martin F."/>
            <person name="Silar P."/>
            <person name="Natvig D.O."/>
            <person name="Lalanne C."/>
            <person name="Gautier V."/>
            <person name="Ament-Velasquez S.L."/>
            <person name="Kruys A."/>
            <person name="Hutchinson M.I."/>
            <person name="Powell A.J."/>
            <person name="Barry K."/>
            <person name="Miller A.N."/>
            <person name="Grigoriev I.V."/>
            <person name="Debuchy R."/>
            <person name="Gladieux P."/>
            <person name="Hiltunen Thoren M."/>
            <person name="Johannesson H."/>
        </authorList>
    </citation>
    <scope>NUCLEOTIDE SEQUENCE</scope>
    <source>
        <strain evidence="4">CBS 955.72</strain>
    </source>
</reference>
<keyword evidence="5" id="KW-1185">Reference proteome</keyword>
<evidence type="ECO:0000313" key="5">
    <source>
        <dbReference type="Proteomes" id="UP001275084"/>
    </source>
</evidence>
<reference evidence="4" key="2">
    <citation type="submission" date="2023-06" db="EMBL/GenBank/DDBJ databases">
        <authorList>
            <consortium name="Lawrence Berkeley National Laboratory"/>
            <person name="Haridas S."/>
            <person name="Hensen N."/>
            <person name="Bonometti L."/>
            <person name="Westerberg I."/>
            <person name="Brannstrom I.O."/>
            <person name="Guillou S."/>
            <person name="Cros-Aarteil S."/>
            <person name="Calhoun S."/>
            <person name="Kuo A."/>
            <person name="Mondo S."/>
            <person name="Pangilinan J."/>
            <person name="Riley R."/>
            <person name="Labutti K."/>
            <person name="Andreopoulos B."/>
            <person name="Lipzen A."/>
            <person name="Chen C."/>
            <person name="Yanf M."/>
            <person name="Daum C."/>
            <person name="Ng V."/>
            <person name="Clum A."/>
            <person name="Steindorff A."/>
            <person name="Ohm R."/>
            <person name="Martin F."/>
            <person name="Silar P."/>
            <person name="Natvig D."/>
            <person name="Lalanne C."/>
            <person name="Gautier V."/>
            <person name="Ament-Velasquez S.L."/>
            <person name="Kruys A."/>
            <person name="Hutchinson M.I."/>
            <person name="Powell A.J."/>
            <person name="Barry K."/>
            <person name="Miller A.N."/>
            <person name="Grigoriev I.V."/>
            <person name="Debuchy R."/>
            <person name="Gladieux P."/>
            <person name="Thoren M.H."/>
            <person name="Johannesson H."/>
        </authorList>
    </citation>
    <scope>NUCLEOTIDE SEQUENCE</scope>
    <source>
        <strain evidence="4">CBS 955.72</strain>
    </source>
</reference>
<proteinExistence type="predicted"/>
<keyword evidence="2" id="KW-0408">Iron</keyword>
<dbReference type="PANTHER" id="PTHR10869">
    <property type="entry name" value="PROLYL 4-HYDROXYLASE ALPHA SUBUNIT"/>
    <property type="match status" value="1"/>
</dbReference>
<dbReference type="PANTHER" id="PTHR10869:SF246">
    <property type="entry name" value="TRANSMEMBRANE PROLYL 4-HYDROXYLASE"/>
    <property type="match status" value="1"/>
</dbReference>
<dbReference type="EMBL" id="JAUIQD010000003">
    <property type="protein sequence ID" value="KAK3356774.1"/>
    <property type="molecule type" value="Genomic_DNA"/>
</dbReference>
<evidence type="ECO:0000256" key="3">
    <source>
        <dbReference type="SAM" id="SignalP"/>
    </source>
</evidence>
<name>A0AAJ0MFI5_9PEZI</name>
<organism evidence="4 5">
    <name type="scientific">Lasiosphaeria hispida</name>
    <dbReference type="NCBI Taxonomy" id="260671"/>
    <lineage>
        <taxon>Eukaryota</taxon>
        <taxon>Fungi</taxon>
        <taxon>Dikarya</taxon>
        <taxon>Ascomycota</taxon>
        <taxon>Pezizomycotina</taxon>
        <taxon>Sordariomycetes</taxon>
        <taxon>Sordariomycetidae</taxon>
        <taxon>Sordariales</taxon>
        <taxon>Lasiosphaeriaceae</taxon>
        <taxon>Lasiosphaeria</taxon>
    </lineage>
</organism>
<protein>
    <submittedName>
        <fullName evidence="4">2OG-Fe(II) oxygenase superfamily protein</fullName>
    </submittedName>
</protein>
<dbReference type="AlphaFoldDB" id="A0AAJ0MFI5"/>
<dbReference type="GO" id="GO:0005783">
    <property type="term" value="C:endoplasmic reticulum"/>
    <property type="evidence" value="ECO:0007669"/>
    <property type="project" value="TreeGrafter"/>
</dbReference>
<dbReference type="Gene3D" id="2.60.120.620">
    <property type="entry name" value="q2cbj1_9rhob like domain"/>
    <property type="match status" value="1"/>
</dbReference>
<comment type="caution">
    <text evidence="4">The sequence shown here is derived from an EMBL/GenBank/DDBJ whole genome shotgun (WGS) entry which is preliminary data.</text>
</comment>
<gene>
    <name evidence="4" type="ORF">B0T25DRAFT_630005</name>
</gene>
<feature type="signal peptide" evidence="3">
    <location>
        <begin position="1"/>
        <end position="20"/>
    </location>
</feature>
<dbReference type="InterPro" id="IPR045054">
    <property type="entry name" value="P4HA-like"/>
</dbReference>
<evidence type="ECO:0000256" key="2">
    <source>
        <dbReference type="ARBA" id="ARBA00023004"/>
    </source>
</evidence>
<keyword evidence="3" id="KW-0732">Signal</keyword>
<evidence type="ECO:0000256" key="1">
    <source>
        <dbReference type="ARBA" id="ARBA00022723"/>
    </source>
</evidence>
<keyword evidence="1" id="KW-0479">Metal-binding</keyword>
<dbReference type="Proteomes" id="UP001275084">
    <property type="component" value="Unassembled WGS sequence"/>
</dbReference>
<dbReference type="GO" id="GO:0046872">
    <property type="term" value="F:metal ion binding"/>
    <property type="evidence" value="ECO:0007669"/>
    <property type="project" value="UniProtKB-KW"/>
</dbReference>
<accession>A0AAJ0MFI5</accession>
<dbReference type="GO" id="GO:0004656">
    <property type="term" value="F:procollagen-proline 4-dioxygenase activity"/>
    <property type="evidence" value="ECO:0007669"/>
    <property type="project" value="TreeGrafter"/>
</dbReference>
<sequence length="264" mass="29147">MKSSSSLLIVVAAFLGLTSGEQEQDIGMAQAPIISDDFVCEHPPYKVQLVSTSPLVIYLKGFLTEKERTHLKSVGKSAFHSAPAKTAPQSTYIPRDAVVECIEERTLSFQGYASSHTHLEPLQLVRHTPDTPAPDHPQPDWFADQSYRLAENGGNRISSLHVLVHVVPDTADGGVNFPLLNAPRGERWCDVVNCDGAWEEGVTFRPVEGNALYWENLAADGSGREEVVKRELPVTRGEKIGLNIWTRQGVLSNEIREKYGYPSI</sequence>
<evidence type="ECO:0000313" key="4">
    <source>
        <dbReference type="EMBL" id="KAK3356774.1"/>
    </source>
</evidence>